<reference evidence="2" key="1">
    <citation type="submission" date="2019-10" db="EMBL/GenBank/DDBJ databases">
        <title>Corvus moneduloides (New Caledonian crow) genome, bCorMon1, primary haplotype.</title>
        <authorList>
            <person name="Rutz C."/>
            <person name="Fungtammasan C."/>
            <person name="Mountcastle J."/>
            <person name="Formenti G."/>
            <person name="Chow W."/>
            <person name="Howe K."/>
            <person name="Steele M.P."/>
            <person name="Fernandes J."/>
            <person name="Gilbert M.T.P."/>
            <person name="Fedrigo O."/>
            <person name="Jarvis E.D."/>
            <person name="Gemmell N."/>
        </authorList>
    </citation>
    <scope>NUCLEOTIDE SEQUENCE [LARGE SCALE GENOMIC DNA]</scope>
</reference>
<keyword evidence="2" id="KW-1185">Reference proteome</keyword>
<dbReference type="Proteomes" id="UP000694553">
    <property type="component" value="Unassembled WGS sequence"/>
</dbReference>
<organism evidence="1 2">
    <name type="scientific">Corvus moneduloides</name>
    <name type="common">New Caledonian crow</name>
    <dbReference type="NCBI Taxonomy" id="1196302"/>
    <lineage>
        <taxon>Eukaryota</taxon>
        <taxon>Metazoa</taxon>
        <taxon>Chordata</taxon>
        <taxon>Craniata</taxon>
        <taxon>Vertebrata</taxon>
        <taxon>Euteleostomi</taxon>
        <taxon>Archelosauria</taxon>
        <taxon>Archosauria</taxon>
        <taxon>Dinosauria</taxon>
        <taxon>Saurischia</taxon>
        <taxon>Theropoda</taxon>
        <taxon>Coelurosauria</taxon>
        <taxon>Aves</taxon>
        <taxon>Neognathae</taxon>
        <taxon>Neoaves</taxon>
        <taxon>Telluraves</taxon>
        <taxon>Australaves</taxon>
        <taxon>Passeriformes</taxon>
        <taxon>Corvoidea</taxon>
        <taxon>Corvidae</taxon>
        <taxon>Corvus</taxon>
    </lineage>
</organism>
<dbReference type="AlphaFoldDB" id="A0A8C3EG30"/>
<dbReference type="Ensembl" id="ENSCMUT00000020429.2">
    <property type="protein sequence ID" value="ENSCMUP00000019017.2"/>
    <property type="gene ID" value="ENSCMUG00000011751.2"/>
</dbReference>
<evidence type="ECO:0000313" key="1">
    <source>
        <dbReference type="Ensembl" id="ENSCMUP00000019017.2"/>
    </source>
</evidence>
<protein>
    <submittedName>
        <fullName evidence="1">Uncharacterized protein</fullName>
    </submittedName>
</protein>
<dbReference type="Pfam" id="PF17741">
    <property type="entry name" value="DUF5578"/>
    <property type="match status" value="1"/>
</dbReference>
<accession>A0A8C3EG30</accession>
<name>A0A8C3EG30_CORMO</name>
<reference evidence="1" key="2">
    <citation type="submission" date="2025-08" db="UniProtKB">
        <authorList>
            <consortium name="Ensembl"/>
        </authorList>
    </citation>
    <scope>IDENTIFICATION</scope>
</reference>
<evidence type="ECO:0000313" key="2">
    <source>
        <dbReference type="Proteomes" id="UP000694553"/>
    </source>
</evidence>
<dbReference type="InterPro" id="IPR041090">
    <property type="entry name" value="DUF5578"/>
</dbReference>
<sequence>MVFLQEWDSAHKVAQSCMLNSFIKSKGASLILAQLTVWLRMMQVTLLALFPLFLQPCSHRYLTEFLENRSVLIPLEILGLNHMKEEDKRESVKLLLLTGDTGRECEELICESCGIRRSKRCTDLGHSNPKYQSQDSQCLIAVLFCTFPQAQQGALQMLWVMQVRSGPCWGQQALLPPVSIPAQAGAVPVSSALWLH</sequence>
<proteinExistence type="predicted"/>
<dbReference type="PANTHER" id="PTHR34258">
    <property type="entry name" value="ARMADILLO-LIKE HELICAL DOMAIN CONTAINING PROTEIN 1"/>
    <property type="match status" value="1"/>
</dbReference>
<dbReference type="OMA" id="RCTDLGH"/>
<reference evidence="1" key="3">
    <citation type="submission" date="2025-09" db="UniProtKB">
        <authorList>
            <consortium name="Ensembl"/>
        </authorList>
    </citation>
    <scope>IDENTIFICATION</scope>
</reference>
<accession>A0A8U7MJB1</accession>
<dbReference type="PANTHER" id="PTHR34258:SF1">
    <property type="entry name" value="ARMADILLO-LIKE HELICAL DOMAIN CONTAINING PROTEIN 1"/>
    <property type="match status" value="1"/>
</dbReference>